<dbReference type="STRING" id="1193518.BN13_970005"/>
<organism evidence="1 2">
    <name type="scientific">Nostocoides jenkinsii Ben 74</name>
    <dbReference type="NCBI Taxonomy" id="1193518"/>
    <lineage>
        <taxon>Bacteria</taxon>
        <taxon>Bacillati</taxon>
        <taxon>Actinomycetota</taxon>
        <taxon>Actinomycetes</taxon>
        <taxon>Micrococcales</taxon>
        <taxon>Intrasporangiaceae</taxon>
        <taxon>Nostocoides</taxon>
    </lineage>
</organism>
<keyword evidence="2" id="KW-1185">Reference proteome</keyword>
<evidence type="ECO:0000313" key="2">
    <source>
        <dbReference type="Proteomes" id="UP000035720"/>
    </source>
</evidence>
<proteinExistence type="predicted"/>
<reference evidence="1 2" key="1">
    <citation type="journal article" date="2013" name="ISME J.">
        <title>A metabolic model for members of the genus Tetrasphaera involved in enhanced biological phosphorus removal.</title>
        <authorList>
            <person name="Kristiansen R."/>
            <person name="Nguyen H.T.T."/>
            <person name="Saunders A.M."/>
            <person name="Nielsen J.L."/>
            <person name="Wimmer R."/>
            <person name="Le V.Q."/>
            <person name="McIlroy S.J."/>
            <person name="Petrovski S."/>
            <person name="Seviour R.J."/>
            <person name="Calteau A."/>
            <person name="Nielsen K.L."/>
            <person name="Nielsen P.H."/>
        </authorList>
    </citation>
    <scope>NUCLEOTIDE SEQUENCE [LARGE SCALE GENOMIC DNA]</scope>
    <source>
        <strain evidence="1 2">Ben 74</strain>
    </source>
</reference>
<dbReference type="Proteomes" id="UP000035720">
    <property type="component" value="Unassembled WGS sequence"/>
</dbReference>
<evidence type="ECO:0000313" key="1">
    <source>
        <dbReference type="EMBL" id="CCI55056.1"/>
    </source>
</evidence>
<sequence length="83" mass="8816">MAFRRYAWQTLSQKASQSAGLWDWAGNRQGARRRPYSIPGACHFAGVTKGQPRSDVATAGLLVGAPGRIRTCAPASGGRCSIP</sequence>
<dbReference type="EMBL" id="CAJC01000213">
    <property type="protein sequence ID" value="CCI55056.1"/>
    <property type="molecule type" value="Genomic_DNA"/>
</dbReference>
<gene>
    <name evidence="1" type="ORF">BN13_970005</name>
</gene>
<comment type="caution">
    <text evidence="1">The sequence shown here is derived from an EMBL/GenBank/DDBJ whole genome shotgun (WGS) entry which is preliminary data.</text>
</comment>
<name>A0A077MCL6_9MICO</name>
<dbReference type="AlphaFoldDB" id="A0A077MCL6"/>
<protein>
    <submittedName>
        <fullName evidence="1">Uncharacterized protein</fullName>
    </submittedName>
</protein>
<accession>A0A077MCL6</accession>